<feature type="domain" description="DUF5641" evidence="1">
    <location>
        <begin position="42"/>
        <end position="136"/>
    </location>
</feature>
<dbReference type="Pfam" id="PF18701">
    <property type="entry name" value="DUF5641"/>
    <property type="match status" value="1"/>
</dbReference>
<dbReference type="AlphaFoldDB" id="A0AAV0WIY6"/>
<accession>A0AAV0WIY6</accession>
<name>A0AAV0WIY6_9HEMI</name>
<organism evidence="2 3">
    <name type="scientific">Macrosiphum euphorbiae</name>
    <name type="common">potato aphid</name>
    <dbReference type="NCBI Taxonomy" id="13131"/>
    <lineage>
        <taxon>Eukaryota</taxon>
        <taxon>Metazoa</taxon>
        <taxon>Ecdysozoa</taxon>
        <taxon>Arthropoda</taxon>
        <taxon>Hexapoda</taxon>
        <taxon>Insecta</taxon>
        <taxon>Pterygota</taxon>
        <taxon>Neoptera</taxon>
        <taxon>Paraneoptera</taxon>
        <taxon>Hemiptera</taxon>
        <taxon>Sternorrhyncha</taxon>
        <taxon>Aphidomorpha</taxon>
        <taxon>Aphidoidea</taxon>
        <taxon>Aphididae</taxon>
        <taxon>Macrosiphini</taxon>
        <taxon>Macrosiphum</taxon>
    </lineage>
</organism>
<keyword evidence="3" id="KW-1185">Reference proteome</keyword>
<sequence length="142" mass="16155">MTALSSDPADLQALTPGHFLIGTPVLMPPEADYSEMPDNRLKRWELVQKITQMFWKRWRLEYLSSLQSKAKWLNPTANVKIGTLAVLKEDNVPPLQWKMVRIIEIHPGKDGIVRVVTVRTASGQQLKRPTVKICPLPMGKEE</sequence>
<evidence type="ECO:0000313" key="2">
    <source>
        <dbReference type="EMBL" id="CAI6355617.1"/>
    </source>
</evidence>
<comment type="caution">
    <text evidence="2">The sequence shown here is derived from an EMBL/GenBank/DDBJ whole genome shotgun (WGS) entry which is preliminary data.</text>
</comment>
<proteinExistence type="predicted"/>
<dbReference type="EMBL" id="CARXXK010000002">
    <property type="protein sequence ID" value="CAI6355617.1"/>
    <property type="molecule type" value="Genomic_DNA"/>
</dbReference>
<reference evidence="2 3" key="1">
    <citation type="submission" date="2023-01" db="EMBL/GenBank/DDBJ databases">
        <authorList>
            <person name="Whitehead M."/>
        </authorList>
    </citation>
    <scope>NUCLEOTIDE SEQUENCE [LARGE SCALE GENOMIC DNA]</scope>
</reference>
<dbReference type="Proteomes" id="UP001160148">
    <property type="component" value="Unassembled WGS sequence"/>
</dbReference>
<dbReference type="PANTHER" id="PTHR47331">
    <property type="entry name" value="PHD-TYPE DOMAIN-CONTAINING PROTEIN"/>
    <property type="match status" value="1"/>
</dbReference>
<gene>
    <name evidence="2" type="ORF">MEUPH1_LOCUS11450</name>
</gene>
<dbReference type="PANTHER" id="PTHR47331:SF1">
    <property type="entry name" value="GAG-LIKE PROTEIN"/>
    <property type="match status" value="1"/>
</dbReference>
<evidence type="ECO:0000313" key="3">
    <source>
        <dbReference type="Proteomes" id="UP001160148"/>
    </source>
</evidence>
<dbReference type="InterPro" id="IPR040676">
    <property type="entry name" value="DUF5641"/>
</dbReference>
<evidence type="ECO:0000259" key="1">
    <source>
        <dbReference type="Pfam" id="PF18701"/>
    </source>
</evidence>
<protein>
    <recommendedName>
        <fullName evidence="1">DUF5641 domain-containing protein</fullName>
    </recommendedName>
</protein>